<dbReference type="OMA" id="CHYRTDD"/>
<dbReference type="Pfam" id="PF00172">
    <property type="entry name" value="Zn_clus"/>
    <property type="match status" value="1"/>
</dbReference>
<gene>
    <name evidence="3" type="ORF">PGUG_01629</name>
</gene>
<feature type="region of interest" description="Disordered" evidence="1">
    <location>
        <begin position="1"/>
        <end position="45"/>
    </location>
</feature>
<dbReference type="Proteomes" id="UP000001997">
    <property type="component" value="Unassembled WGS sequence"/>
</dbReference>
<feature type="region of interest" description="Disordered" evidence="1">
    <location>
        <begin position="92"/>
        <end position="144"/>
    </location>
</feature>
<evidence type="ECO:0000259" key="2">
    <source>
        <dbReference type="PROSITE" id="PS50048"/>
    </source>
</evidence>
<dbReference type="Gene3D" id="4.10.240.10">
    <property type="entry name" value="Zn(2)-C6 fungal-type DNA-binding domain"/>
    <property type="match status" value="1"/>
</dbReference>
<protein>
    <recommendedName>
        <fullName evidence="2">Zn(2)-C6 fungal-type domain-containing protein</fullName>
    </recommendedName>
</protein>
<dbReference type="RefSeq" id="XP_001485958.2">
    <property type="nucleotide sequence ID" value="XM_001485908.1"/>
</dbReference>
<dbReference type="VEuPathDB" id="FungiDB:PGUG_01629"/>
<dbReference type="PANTHER" id="PTHR47785:SF5">
    <property type="entry name" value="ZN(II)2CYS6 TRANSCRIPTION FACTOR (EUROFUNG)"/>
    <property type="match status" value="1"/>
</dbReference>
<sequence length="967" mass="109836">MNNNHPTRNPNQGPPAPLPATNQGPPQPPPPSNLPLPQAPGSNPENYMMPLGYVMGTPMYPSNTMNYVHPQLDQPPWPQTYSRGTDPRYFHQSQVQSSPLPQQVEQPFQKPQPRPNSGSPAYTPREPPQQESIQEERSAAGPKTVANLPRKRALTACDACRIKKVKCDNVRPKCGSCIKNKIHECHYKSDDPYKDYSNLDAASSAIMMKLDAIIRDVKQIKGERAPDSVSVTHTVRSAIWDMSVSSILRWNYFQQCSGISQETVDSKITSISSRLLRPSPDPIGKKWRQVSSSQFHRDIENFIAANVTSLYNSFFLNCHTKIPILDIQQILGMFEIFILVKRAHPSVTLPKILDDFSDQGDGPSSLYSSSLKSCGAKDLLYRREAYKRLCESTPFFLMVVSLGLLSTEIQLNNITEFANSISERDSLSFSCLDSNATIPENLPASRMELSRLIAEYARYISILYPATAEEHSPSKIMYHLLLSQFELLALRPLAAYKEVVTSCQQMVYHLQGTKYKQLDESAQERTNLLFWGCLKLENELRTELSPSVPSSGINDIVPPIAFPKVPRSAISQDDNESDVPGELKALSYNYVDRQSWYFFLTEIAFRKVDNLMYEDFFLQDHVTAQTWDSPDFSSCHVWHNVVKYLNQYNGIINSLNPKVRDFVLQEVNNEQIYKNIKKKWTKLKSPASKEPDVLDQLDEFLMDDDLLIKMQSESIIFIKSRIVSSKLLLFRPLVYLILEDKIGPSELFEAVLSVLHTEMSRQNAKQYLSSDDVSSTHESSGGFSNWDDVELNYQNLMQAPNVYQKSYPDEDFSSLIEYDEPSKADPLKFKLTSVDEARAKVLRAFVQHLISIPKLSMPKILSHRHPGTWYVIRNTVIGVIYMFLLYSKITGLLMECARNPVFQKLLSGQPDVSSPEDMAKMVDSVISKQSVMSNLEHTSFVLEYLKDECPDCEVYLEIINGLMEKLQ</sequence>
<dbReference type="eggNOG" id="ENOG502QR47">
    <property type="taxonomic scope" value="Eukaryota"/>
</dbReference>
<dbReference type="KEGG" id="pgu:PGUG_01629"/>
<evidence type="ECO:0000256" key="1">
    <source>
        <dbReference type="SAM" id="MobiDB-lite"/>
    </source>
</evidence>
<dbReference type="SMART" id="SM00066">
    <property type="entry name" value="GAL4"/>
    <property type="match status" value="1"/>
</dbReference>
<feature type="compositionally biased region" description="Polar residues" evidence="1">
    <location>
        <begin position="1"/>
        <end position="11"/>
    </location>
</feature>
<feature type="compositionally biased region" description="Low complexity" evidence="1">
    <location>
        <begin position="92"/>
        <end position="107"/>
    </location>
</feature>
<dbReference type="CDD" id="cd00067">
    <property type="entry name" value="GAL4"/>
    <property type="match status" value="1"/>
</dbReference>
<name>A5DEC8_PICGU</name>
<dbReference type="AlphaFoldDB" id="A5DEC8"/>
<dbReference type="EMBL" id="CH408156">
    <property type="protein sequence ID" value="EDK37531.2"/>
    <property type="molecule type" value="Genomic_DNA"/>
</dbReference>
<organism evidence="3 4">
    <name type="scientific">Meyerozyma guilliermondii (strain ATCC 6260 / CBS 566 / DSM 6381 / JCM 1539 / NBRC 10279 / NRRL Y-324)</name>
    <name type="common">Yeast</name>
    <name type="synonym">Candida guilliermondii</name>
    <dbReference type="NCBI Taxonomy" id="294746"/>
    <lineage>
        <taxon>Eukaryota</taxon>
        <taxon>Fungi</taxon>
        <taxon>Dikarya</taxon>
        <taxon>Ascomycota</taxon>
        <taxon>Saccharomycotina</taxon>
        <taxon>Pichiomycetes</taxon>
        <taxon>Debaryomycetaceae</taxon>
        <taxon>Meyerozyma</taxon>
    </lineage>
</organism>
<dbReference type="PROSITE" id="PS00463">
    <property type="entry name" value="ZN2_CY6_FUNGAL_1"/>
    <property type="match status" value="1"/>
</dbReference>
<dbReference type="STRING" id="294746.A5DEC8"/>
<dbReference type="InterPro" id="IPR053181">
    <property type="entry name" value="EcdB-like_regulator"/>
</dbReference>
<dbReference type="PROSITE" id="PS50048">
    <property type="entry name" value="ZN2_CY6_FUNGAL_2"/>
    <property type="match status" value="1"/>
</dbReference>
<evidence type="ECO:0000313" key="3">
    <source>
        <dbReference type="EMBL" id="EDK37531.2"/>
    </source>
</evidence>
<feature type="domain" description="Zn(2)-C6 fungal-type" evidence="2">
    <location>
        <begin position="156"/>
        <end position="187"/>
    </location>
</feature>
<dbReference type="HOGENOM" id="CLU_011023_0_0_1"/>
<keyword evidence="4" id="KW-1185">Reference proteome</keyword>
<reference evidence="3 4" key="1">
    <citation type="journal article" date="2009" name="Nature">
        <title>Evolution of pathogenicity and sexual reproduction in eight Candida genomes.</title>
        <authorList>
            <person name="Butler G."/>
            <person name="Rasmussen M.D."/>
            <person name="Lin M.F."/>
            <person name="Santos M.A."/>
            <person name="Sakthikumar S."/>
            <person name="Munro C.A."/>
            <person name="Rheinbay E."/>
            <person name="Grabherr M."/>
            <person name="Forche A."/>
            <person name="Reedy J.L."/>
            <person name="Agrafioti I."/>
            <person name="Arnaud M.B."/>
            <person name="Bates S."/>
            <person name="Brown A.J."/>
            <person name="Brunke S."/>
            <person name="Costanzo M.C."/>
            <person name="Fitzpatrick D.A."/>
            <person name="de Groot P.W."/>
            <person name="Harris D."/>
            <person name="Hoyer L.L."/>
            <person name="Hube B."/>
            <person name="Klis F.M."/>
            <person name="Kodira C."/>
            <person name="Lennard N."/>
            <person name="Logue M.E."/>
            <person name="Martin R."/>
            <person name="Neiman A.M."/>
            <person name="Nikolaou E."/>
            <person name="Quail M.A."/>
            <person name="Quinn J."/>
            <person name="Santos M.C."/>
            <person name="Schmitzberger F.F."/>
            <person name="Sherlock G."/>
            <person name="Shah P."/>
            <person name="Silverstein K.A."/>
            <person name="Skrzypek M.S."/>
            <person name="Soll D."/>
            <person name="Staggs R."/>
            <person name="Stansfield I."/>
            <person name="Stumpf M.P."/>
            <person name="Sudbery P.E."/>
            <person name="Srikantha T."/>
            <person name="Zeng Q."/>
            <person name="Berman J."/>
            <person name="Berriman M."/>
            <person name="Heitman J."/>
            <person name="Gow N.A."/>
            <person name="Lorenz M.C."/>
            <person name="Birren B.W."/>
            <person name="Kellis M."/>
            <person name="Cuomo C.A."/>
        </authorList>
    </citation>
    <scope>NUCLEOTIDE SEQUENCE [LARGE SCALE GENOMIC DNA]</scope>
    <source>
        <strain evidence="4">ATCC 6260 / CBS 566 / DSM 6381 / JCM 1539 / NBRC 10279 / NRRL Y-324</strain>
    </source>
</reference>
<proteinExistence type="predicted"/>
<dbReference type="InParanoid" id="A5DEC8"/>
<dbReference type="SUPFAM" id="SSF57701">
    <property type="entry name" value="Zn2/Cys6 DNA-binding domain"/>
    <property type="match status" value="1"/>
</dbReference>
<dbReference type="GO" id="GO:0008270">
    <property type="term" value="F:zinc ion binding"/>
    <property type="evidence" value="ECO:0007669"/>
    <property type="project" value="InterPro"/>
</dbReference>
<accession>A5DEC8</accession>
<dbReference type="InterPro" id="IPR001138">
    <property type="entry name" value="Zn2Cys6_DnaBD"/>
</dbReference>
<dbReference type="InterPro" id="IPR036864">
    <property type="entry name" value="Zn2-C6_fun-type_DNA-bd_sf"/>
</dbReference>
<dbReference type="OrthoDB" id="4356994at2759"/>
<feature type="compositionally biased region" description="Pro residues" evidence="1">
    <location>
        <begin position="25"/>
        <end position="38"/>
    </location>
</feature>
<evidence type="ECO:0000313" key="4">
    <source>
        <dbReference type="Proteomes" id="UP000001997"/>
    </source>
</evidence>
<dbReference type="PANTHER" id="PTHR47785">
    <property type="entry name" value="ZN(II)2CYS6 TRANSCRIPTION FACTOR (EUROFUNG)-RELATED-RELATED"/>
    <property type="match status" value="1"/>
</dbReference>
<dbReference type="GeneID" id="5127778"/>
<dbReference type="GO" id="GO:0000981">
    <property type="term" value="F:DNA-binding transcription factor activity, RNA polymerase II-specific"/>
    <property type="evidence" value="ECO:0007669"/>
    <property type="project" value="InterPro"/>
</dbReference>